<dbReference type="RefSeq" id="WP_276306657.1">
    <property type="nucleotide sequence ID" value="NZ_CP119993.1"/>
</dbReference>
<keyword evidence="4" id="KW-1185">Reference proteome</keyword>
<dbReference type="InterPro" id="IPR032856">
    <property type="entry name" value="GDE_N_bis"/>
</dbReference>
<dbReference type="InterPro" id="IPR012341">
    <property type="entry name" value="6hp_glycosidase-like_sf"/>
</dbReference>
<accession>A0ABD6ADV8</accession>
<organism evidence="3 4">
    <name type="scientific">Halomarina halobia</name>
    <dbReference type="NCBI Taxonomy" id="3033386"/>
    <lineage>
        <taxon>Archaea</taxon>
        <taxon>Methanobacteriati</taxon>
        <taxon>Methanobacteriota</taxon>
        <taxon>Stenosarchaea group</taxon>
        <taxon>Halobacteria</taxon>
        <taxon>Halobacteriales</taxon>
        <taxon>Natronomonadaceae</taxon>
        <taxon>Halomarina</taxon>
    </lineage>
</organism>
<evidence type="ECO:0000313" key="4">
    <source>
        <dbReference type="Proteomes" id="UP001596547"/>
    </source>
</evidence>
<protein>
    <submittedName>
        <fullName evidence="3">Glycogen debranching N-terminal domain-containing protein</fullName>
    </submittedName>
</protein>
<reference evidence="3 4" key="1">
    <citation type="journal article" date="2019" name="Int. J. Syst. Evol. Microbiol.">
        <title>The Global Catalogue of Microorganisms (GCM) 10K type strain sequencing project: providing services to taxonomists for standard genome sequencing and annotation.</title>
        <authorList>
            <consortium name="The Broad Institute Genomics Platform"/>
            <consortium name="The Broad Institute Genome Sequencing Center for Infectious Disease"/>
            <person name="Wu L."/>
            <person name="Ma J."/>
        </authorList>
    </citation>
    <scope>NUCLEOTIDE SEQUENCE [LARGE SCALE GENOMIC DNA]</scope>
    <source>
        <strain evidence="3 4">PSR21</strain>
    </source>
</reference>
<sequence>MLPDEYALVAGNGRQVVVDAAGECGRNAPYAGAYSADHRLLAGIETRIGETDSGDDEWIVLGREIGDGSIATTLASSASGAGRGEQRAWLLTRSFAILDGGISATVALRNNTARRRTTALTVTLTPDFRHVFEVEEFFARRERPNRSISIGEGKDGIELAVSCADGVVRSVAVDADRRFSGTLRADAASLAATADLAPAAETAFTIRLAFDDGRSSASAVAPAPATRTGTETDSGRYAALASAAARALDALTLPEGVPAAGAPRFLAPFGRDSLVVGYQLLPVDAAVAERTLRFLAARQGTEDDPETLEAPGRIMHEYRRGDLPAVGDSIRRPYYGSVDATPLFVALYADAVDGTSDSSLARDLYPNAVAACEHVLAELDGRGLLSYAAHDHPRGLAHLGWKDSAEALARPDGTPANGAVALAEVQGYVHRALRRFAPLARRRGDADLAARCDRRADRVAAAFEERFWLPERGCYALALDDAGVVDSVASNQTHAFWGGLGRDDRVTRAVERLLEPDVLTTGGLRTFAASHDAFDPLSYHRGSVWPHDNSLAAMGFAARGHPDAATEVATRGLAALNRYHTAGAPDRYGFPELMVGGGDGRATVGTLRHPDACEPAAWSAGSVFAFLRHA</sequence>
<dbReference type="Proteomes" id="UP001596547">
    <property type="component" value="Unassembled WGS sequence"/>
</dbReference>
<evidence type="ECO:0000313" key="3">
    <source>
        <dbReference type="EMBL" id="MFC7318501.1"/>
    </source>
</evidence>
<comment type="caution">
    <text evidence="3">The sequence shown here is derived from an EMBL/GenBank/DDBJ whole genome shotgun (WGS) entry which is preliminary data.</text>
</comment>
<dbReference type="SUPFAM" id="SSF48208">
    <property type="entry name" value="Six-hairpin glycosidases"/>
    <property type="match status" value="1"/>
</dbReference>
<dbReference type="Gene3D" id="1.50.10.10">
    <property type="match status" value="1"/>
</dbReference>
<dbReference type="Pfam" id="PF22422">
    <property type="entry name" value="MGH1-like_GH"/>
    <property type="match status" value="1"/>
</dbReference>
<dbReference type="Pfam" id="PF14742">
    <property type="entry name" value="GDE_N_bis"/>
    <property type="match status" value="1"/>
</dbReference>
<evidence type="ECO:0000259" key="2">
    <source>
        <dbReference type="Pfam" id="PF22422"/>
    </source>
</evidence>
<name>A0ABD6ADV8_9EURY</name>
<dbReference type="EMBL" id="JBHTBF010000003">
    <property type="protein sequence ID" value="MFC7318501.1"/>
    <property type="molecule type" value="Genomic_DNA"/>
</dbReference>
<evidence type="ECO:0000259" key="1">
    <source>
        <dbReference type="Pfam" id="PF14742"/>
    </source>
</evidence>
<dbReference type="GeneID" id="79317317"/>
<dbReference type="InterPro" id="IPR054491">
    <property type="entry name" value="MGH1-like_GH"/>
</dbReference>
<feature type="domain" description="Putative glycogen debranching enzyme N-terminal" evidence="1">
    <location>
        <begin position="15"/>
        <end position="206"/>
    </location>
</feature>
<gene>
    <name evidence="3" type="ORF">ACFQPE_17115</name>
</gene>
<dbReference type="InterPro" id="IPR008928">
    <property type="entry name" value="6-hairpin_glycosidase_sf"/>
</dbReference>
<dbReference type="AlphaFoldDB" id="A0ABD6ADV8"/>
<feature type="domain" description="Mannosylglycerate hydrolase MGH1-like glycoside hydrolase" evidence="2">
    <location>
        <begin position="353"/>
        <end position="577"/>
    </location>
</feature>
<proteinExistence type="predicted"/>